<dbReference type="InterPro" id="IPR002901">
    <property type="entry name" value="MGlyc_endo_b_GlcNAc-like_dom"/>
</dbReference>
<dbReference type="RefSeq" id="WP_037328760.1">
    <property type="nucleotide sequence ID" value="NZ_JRMW01000043.1"/>
</dbReference>
<evidence type="ECO:0000313" key="3">
    <source>
        <dbReference type="Proteomes" id="UP000029579"/>
    </source>
</evidence>
<evidence type="ECO:0000259" key="1">
    <source>
        <dbReference type="Pfam" id="PF01832"/>
    </source>
</evidence>
<dbReference type="GO" id="GO:0004040">
    <property type="term" value="F:amidase activity"/>
    <property type="evidence" value="ECO:0007669"/>
    <property type="project" value="InterPro"/>
</dbReference>
<comment type="caution">
    <text evidence="2">The sequence shown here is derived from an EMBL/GenBank/DDBJ whole genome shotgun (WGS) entry which is preliminary data.</text>
</comment>
<dbReference type="EMBL" id="JRMW01000043">
    <property type="protein sequence ID" value="KGF03078.1"/>
    <property type="molecule type" value="Genomic_DNA"/>
</dbReference>
<proteinExistence type="predicted"/>
<gene>
    <name evidence="2" type="ORF">HMPREF1630_08795</name>
</gene>
<name>A0A095WZN4_9FIRM</name>
<sequence length="238" mass="27317">MVYKKKLISNFIFLMLLILPFFALSNISFADEAKVNRRDTLLLGLKQISEEAMNLKDMRDIRFDKLKKDLDEFTKKGSEKIADKNDFYPLNPTQFSSEELGWGLAGTNLLGLQKDFKDASEEEGVNPILLMAMAKHETGNGTSELFLKKKNLFGFNAVDHDPYNLATDFTNERASIFTVAKHLKNEYLNEDGKFYNGISTNGIGKLYATDPDWSKKVDWMMIEVTRAMISSYEEYEQR</sequence>
<dbReference type="AlphaFoldDB" id="A0A095WZN4"/>
<feature type="domain" description="Mannosyl-glycoprotein endo-beta-N-acetylglucosamidase-like" evidence="1">
    <location>
        <begin position="114"/>
        <end position="221"/>
    </location>
</feature>
<organism evidence="2 3">
    <name type="scientific">Anaerococcus lactolyticus S7-1-13</name>
    <dbReference type="NCBI Taxonomy" id="1284686"/>
    <lineage>
        <taxon>Bacteria</taxon>
        <taxon>Bacillati</taxon>
        <taxon>Bacillota</taxon>
        <taxon>Tissierellia</taxon>
        <taxon>Tissierellales</taxon>
        <taxon>Peptoniphilaceae</taxon>
        <taxon>Anaerococcus</taxon>
    </lineage>
</organism>
<protein>
    <submittedName>
        <fullName evidence="2">Endo-beta-N-acetylglucosaminidase</fullName>
    </submittedName>
</protein>
<dbReference type="Gene3D" id="1.10.530.10">
    <property type="match status" value="1"/>
</dbReference>
<accession>A0A095WZN4</accession>
<evidence type="ECO:0000313" key="2">
    <source>
        <dbReference type="EMBL" id="KGF03078.1"/>
    </source>
</evidence>
<dbReference type="Proteomes" id="UP000029579">
    <property type="component" value="Unassembled WGS sequence"/>
</dbReference>
<dbReference type="Pfam" id="PF01832">
    <property type="entry name" value="Glucosaminidase"/>
    <property type="match status" value="1"/>
</dbReference>
<dbReference type="eggNOG" id="COG4193">
    <property type="taxonomic scope" value="Bacteria"/>
</dbReference>
<reference evidence="2 3" key="1">
    <citation type="submission" date="2014-07" db="EMBL/GenBank/DDBJ databases">
        <authorList>
            <person name="McCorrison J."/>
            <person name="Sanka R."/>
            <person name="Torralba M."/>
            <person name="Gillis M."/>
            <person name="Haft D.H."/>
            <person name="Methe B."/>
            <person name="Sutton G."/>
            <person name="Nelson K.E."/>
        </authorList>
    </citation>
    <scope>NUCLEOTIDE SEQUENCE [LARGE SCALE GENOMIC DNA]</scope>
    <source>
        <strain evidence="2 3">S7-1-13</strain>
    </source>
</reference>
<dbReference type="OrthoDB" id="9816557at2"/>